<protein>
    <submittedName>
        <fullName evidence="6">Uncharacterized protein</fullName>
    </submittedName>
</protein>
<accession>A0ABN8P7M5</accession>
<evidence type="ECO:0000313" key="6">
    <source>
        <dbReference type="EMBL" id="CAH3131914.1"/>
    </source>
</evidence>
<dbReference type="InterPro" id="IPR006571">
    <property type="entry name" value="TLDc_dom"/>
</dbReference>
<reference evidence="6 7" key="1">
    <citation type="submission" date="2022-05" db="EMBL/GenBank/DDBJ databases">
        <authorList>
            <consortium name="Genoscope - CEA"/>
            <person name="William W."/>
        </authorList>
    </citation>
    <scope>NUCLEOTIDE SEQUENCE [LARGE SCALE GENOMIC DNA]</scope>
</reference>
<feature type="domain" description="TLDc" evidence="5">
    <location>
        <begin position="592"/>
        <end position="673"/>
    </location>
</feature>
<dbReference type="Pfam" id="PF07534">
    <property type="entry name" value="TLD"/>
    <property type="match status" value="2"/>
</dbReference>
<gene>
    <name evidence="6" type="ORF">PLOB_00036335</name>
</gene>
<dbReference type="InterPro" id="IPR008160">
    <property type="entry name" value="Collagen"/>
</dbReference>
<dbReference type="SMART" id="SM00584">
    <property type="entry name" value="TLDc"/>
    <property type="match status" value="1"/>
</dbReference>
<keyword evidence="7" id="KW-1185">Reference proteome</keyword>
<dbReference type="InterPro" id="IPR036179">
    <property type="entry name" value="Ig-like_dom_sf"/>
</dbReference>
<feature type="non-terminal residue" evidence="6">
    <location>
        <position position="1"/>
    </location>
</feature>
<comment type="caution">
    <text evidence="6">The sequence shown here is derived from an EMBL/GenBank/DDBJ whole genome shotgun (WGS) entry which is preliminary data.</text>
</comment>
<evidence type="ECO:0000259" key="5">
    <source>
        <dbReference type="PROSITE" id="PS51886"/>
    </source>
</evidence>
<dbReference type="PANTHER" id="PTHR45080:SF8">
    <property type="entry name" value="IG-LIKE DOMAIN-CONTAINING PROTEIN"/>
    <property type="match status" value="1"/>
</dbReference>
<dbReference type="EMBL" id="CALNXK010000050">
    <property type="protein sequence ID" value="CAH3131914.1"/>
    <property type="molecule type" value="Genomic_DNA"/>
</dbReference>
<evidence type="ECO:0000313" key="7">
    <source>
        <dbReference type="Proteomes" id="UP001159405"/>
    </source>
</evidence>
<proteinExistence type="predicted"/>
<sequence>FLDPQSSKQRRKRHSADNIKNKTESKNLETTMQKILSELKQHHSLSQSGTCLPGPPGPPGPRGEKGSRGKRGQKGDQGIVGSPGMSGKQGIMGPSGPKGDVGVKGRKGDMGPAGMPGAKGEPGESISAQAPPVVAVSPKTLTINEGRSASFQCSVNGNPKPVIKWSKLNSLSQMSPSTVSGGKLLLKNVAGNDAGKYNCSAVNILGKAHALVQLVVNVQPHASLHPGPHHTIEGSSYTLPSCHVTGYPAPVVSWRKSSGPLPQGRVKYNNSALQILHVRKDDSDLYFCAASNLLGRVENKTLLVVVSPPRFTVKPPAKVVAWVGGSLKLNCSATGDPHPVISWKKQGGQLPVVRSQQINGSLVVRGITMNDKGNYICVAVNAGVFKSETVTLTEVKKGALTSSSILASLDSKYRAKLNSYLDPVLQSPGRSRFVRCWHAKTAGWAASTFHSNCDGKGPTVTIVQVGSYVFGGYTDKSWGGSRRYVSSSKSFLFSLYNINGYAPVKVNIKSSHYSSAIYTWSGYGPTFGAGHDLHISGNAGNNSYPYTSCGWSYPLPPGYSSYHSSCQFYAGSYHFTPTDVEVFYEITTYSSSILGSHGSKYSDQLKSFLDPVLQNPGRSRFVRCWHAKTDGWAASTFHSNCDGKGPTVTIVQVGSYVFGGYTDKSWGGEYLIS</sequence>
<dbReference type="SMART" id="SM00408">
    <property type="entry name" value="IGc2"/>
    <property type="match status" value="3"/>
</dbReference>
<keyword evidence="1" id="KW-0732">Signal</keyword>
<dbReference type="SMART" id="SM00409">
    <property type="entry name" value="IG"/>
    <property type="match status" value="3"/>
</dbReference>
<evidence type="ECO:0000259" key="4">
    <source>
        <dbReference type="PROSITE" id="PS50835"/>
    </source>
</evidence>
<keyword evidence="2" id="KW-1015">Disulfide bond</keyword>
<dbReference type="InterPro" id="IPR003599">
    <property type="entry name" value="Ig_sub"/>
</dbReference>
<evidence type="ECO:0000256" key="2">
    <source>
        <dbReference type="ARBA" id="ARBA00023157"/>
    </source>
</evidence>
<dbReference type="InterPro" id="IPR003598">
    <property type="entry name" value="Ig_sub2"/>
</dbReference>
<dbReference type="PROSITE" id="PS51886">
    <property type="entry name" value="TLDC"/>
    <property type="match status" value="2"/>
</dbReference>
<dbReference type="Gene3D" id="2.60.40.10">
    <property type="entry name" value="Immunoglobulins"/>
    <property type="match status" value="3"/>
</dbReference>
<feature type="domain" description="Ig-like" evidence="4">
    <location>
        <begin position="132"/>
        <end position="217"/>
    </location>
</feature>
<dbReference type="Pfam" id="PF01391">
    <property type="entry name" value="Collagen"/>
    <property type="match status" value="1"/>
</dbReference>
<feature type="domain" description="Ig-like" evidence="4">
    <location>
        <begin position="220"/>
        <end position="307"/>
    </location>
</feature>
<feature type="compositionally biased region" description="Basic and acidic residues" evidence="3">
    <location>
        <begin position="15"/>
        <end position="27"/>
    </location>
</feature>
<feature type="domain" description="TLDc" evidence="5">
    <location>
        <begin position="407"/>
        <end position="586"/>
    </location>
</feature>
<evidence type="ECO:0000256" key="1">
    <source>
        <dbReference type="ARBA" id="ARBA00022729"/>
    </source>
</evidence>
<dbReference type="PANTHER" id="PTHR45080">
    <property type="entry name" value="CONTACTIN 5"/>
    <property type="match status" value="1"/>
</dbReference>
<dbReference type="InterPro" id="IPR007110">
    <property type="entry name" value="Ig-like_dom"/>
</dbReference>
<organism evidence="6 7">
    <name type="scientific">Porites lobata</name>
    <dbReference type="NCBI Taxonomy" id="104759"/>
    <lineage>
        <taxon>Eukaryota</taxon>
        <taxon>Metazoa</taxon>
        <taxon>Cnidaria</taxon>
        <taxon>Anthozoa</taxon>
        <taxon>Hexacorallia</taxon>
        <taxon>Scleractinia</taxon>
        <taxon>Fungiina</taxon>
        <taxon>Poritidae</taxon>
        <taxon>Porites</taxon>
    </lineage>
</organism>
<dbReference type="Pfam" id="PF13927">
    <property type="entry name" value="Ig_3"/>
    <property type="match status" value="3"/>
</dbReference>
<evidence type="ECO:0000256" key="3">
    <source>
        <dbReference type="SAM" id="MobiDB-lite"/>
    </source>
</evidence>
<dbReference type="SUPFAM" id="SSF48726">
    <property type="entry name" value="Immunoglobulin"/>
    <property type="match status" value="3"/>
</dbReference>
<dbReference type="Proteomes" id="UP001159405">
    <property type="component" value="Unassembled WGS sequence"/>
</dbReference>
<dbReference type="InterPro" id="IPR013783">
    <property type="entry name" value="Ig-like_fold"/>
</dbReference>
<dbReference type="PROSITE" id="PS50835">
    <property type="entry name" value="IG_LIKE"/>
    <property type="match status" value="3"/>
</dbReference>
<name>A0ABN8P7M5_9CNID</name>
<feature type="region of interest" description="Disordered" evidence="3">
    <location>
        <begin position="1"/>
        <end position="127"/>
    </location>
</feature>
<dbReference type="InterPro" id="IPR050958">
    <property type="entry name" value="Cell_Adh-Cytoskel_Orgn"/>
</dbReference>
<feature type="domain" description="Ig-like" evidence="4">
    <location>
        <begin position="309"/>
        <end position="393"/>
    </location>
</feature>